<organism evidence="10">
    <name type="scientific">Compsopogon caeruleus</name>
    <dbReference type="NCBI Taxonomy" id="31354"/>
    <lineage>
        <taxon>Eukaryota</taxon>
        <taxon>Rhodophyta</taxon>
        <taxon>Compsopogonophyceae</taxon>
        <taxon>Compsopogonales</taxon>
        <taxon>Compsopogonaceae</taxon>
        <taxon>Compsopogon</taxon>
    </lineage>
</organism>
<feature type="compositionally biased region" description="Basic and acidic residues" evidence="8">
    <location>
        <begin position="195"/>
        <end position="207"/>
    </location>
</feature>
<sequence length="610" mass="67384">MDQFTIFHEGGLVLWSETFVEEVRGSPVDVLIRNVLLEERAAEREFVSGGYRMQWKLDNARGWVFVSVSQNVIPTPYVPYLLDLVRAAFVDQYGTTGAEGRDVKTDGFKALFMTLLRKAEELEKTSRMGKARENVRDDSGRLSLGVEGSKGEVRSAQSTRGQEESGFGEGEDQALDPEEEVRRNRDQWILKQQKKKVDEKSSQRRDLAGSLKQKKGMSETAEATEENLDYSNAGPLGNFGDAEVQRAREIYLDATPNSYTLLDVTDDDDNQLDLDELADRAIQLANVSEDGTSGSKPHRRPANRVIGFFQGLAGRKDLSESDLEQPVGKFKENLIAKNVAAHIADKLCDSVNAQLQGKRMESMTTVSKTVRVAMEDALTRILTPRQGVDMIADIAAKKKLSDDPFVVVFCGVNGVGKSTSLAKICYFLQEHGFKVLLAACDTFRAGAVEQLRTHARCLNVEMYERGYGKDAASVANEAIRHARSRLMDVVLVDTAGRMQDNEPLMRALAKLVAVNKPDRVFFVGEALVGNEAVDQLTKFNQALIDHQPGNNPRTIDGIVLTKFDTIDDKVGAAVSMVYTTGQPIVFVGVGQTYMDLRKVDTTALVAALLK</sequence>
<comment type="subcellular location">
    <subcellularLocation>
        <location evidence="1">Endoplasmic reticulum membrane</location>
        <topology evidence="1">Peripheral membrane protein</topology>
        <orientation evidence="1">Cytoplasmic side</orientation>
    </subcellularLocation>
</comment>
<feature type="compositionally biased region" description="Basic and acidic residues" evidence="8">
    <location>
        <begin position="123"/>
        <end position="140"/>
    </location>
</feature>
<evidence type="ECO:0000256" key="2">
    <source>
        <dbReference type="ARBA" id="ARBA00008531"/>
    </source>
</evidence>
<dbReference type="Gene3D" id="3.30.450.60">
    <property type="match status" value="1"/>
</dbReference>
<dbReference type="InterPro" id="IPR036225">
    <property type="entry name" value="SRP/SRP_N"/>
</dbReference>
<keyword evidence="4" id="KW-0256">Endoplasmic reticulum</keyword>
<feature type="domain" description="SRP54-type proteins GTP-binding" evidence="9">
    <location>
        <begin position="583"/>
        <end position="596"/>
    </location>
</feature>
<keyword evidence="3" id="KW-0547">Nucleotide-binding</keyword>
<dbReference type="PROSITE" id="PS00300">
    <property type="entry name" value="SRP54"/>
    <property type="match status" value="1"/>
</dbReference>
<evidence type="ECO:0000256" key="4">
    <source>
        <dbReference type="ARBA" id="ARBA00022824"/>
    </source>
</evidence>
<evidence type="ECO:0000256" key="5">
    <source>
        <dbReference type="ARBA" id="ARBA00023134"/>
    </source>
</evidence>
<evidence type="ECO:0000256" key="7">
    <source>
        <dbReference type="ARBA" id="ARBA00023170"/>
    </source>
</evidence>
<feature type="region of interest" description="Disordered" evidence="8">
    <location>
        <begin position="123"/>
        <end position="234"/>
    </location>
</feature>
<dbReference type="Gene3D" id="3.40.50.300">
    <property type="entry name" value="P-loop containing nucleotide triphosphate hydrolases"/>
    <property type="match status" value="1"/>
</dbReference>
<evidence type="ECO:0000259" key="9">
    <source>
        <dbReference type="PROSITE" id="PS00300"/>
    </source>
</evidence>
<dbReference type="GO" id="GO:0003924">
    <property type="term" value="F:GTPase activity"/>
    <property type="evidence" value="ECO:0007669"/>
    <property type="project" value="InterPro"/>
</dbReference>
<evidence type="ECO:0000256" key="8">
    <source>
        <dbReference type="SAM" id="MobiDB-lite"/>
    </source>
</evidence>
<dbReference type="InterPro" id="IPR003593">
    <property type="entry name" value="AAA+_ATPase"/>
</dbReference>
<dbReference type="Pfam" id="PF02881">
    <property type="entry name" value="SRP54_N"/>
    <property type="match status" value="1"/>
</dbReference>
<keyword evidence="7" id="KW-0675">Receptor</keyword>
<dbReference type="SUPFAM" id="SSF64356">
    <property type="entry name" value="SNARE-like"/>
    <property type="match status" value="1"/>
</dbReference>
<evidence type="ECO:0000256" key="1">
    <source>
        <dbReference type="ARBA" id="ARBA00004397"/>
    </source>
</evidence>
<dbReference type="GO" id="GO:0005785">
    <property type="term" value="C:signal recognition particle receptor complex"/>
    <property type="evidence" value="ECO:0007669"/>
    <property type="project" value="InterPro"/>
</dbReference>
<dbReference type="EMBL" id="HBGH01001605">
    <property type="protein sequence ID" value="CAD9223801.1"/>
    <property type="molecule type" value="Transcribed_RNA"/>
</dbReference>
<comment type="similarity">
    <text evidence="2">Belongs to the GTP-binding SRP family.</text>
</comment>
<dbReference type="GO" id="GO:0006614">
    <property type="term" value="P:SRP-dependent cotranslational protein targeting to membrane"/>
    <property type="evidence" value="ECO:0007669"/>
    <property type="project" value="InterPro"/>
</dbReference>
<dbReference type="PANTHER" id="PTHR43134:SF1">
    <property type="entry name" value="SIGNAL RECOGNITION PARTICLE RECEPTOR SUBUNIT ALPHA"/>
    <property type="match status" value="1"/>
</dbReference>
<name>A0A7S1XAB4_9RHOD</name>
<dbReference type="InterPro" id="IPR000897">
    <property type="entry name" value="SRP54_GTPase_dom"/>
</dbReference>
<dbReference type="AlphaFoldDB" id="A0A7S1XAB4"/>
<gene>
    <name evidence="10" type="ORF">CCAE0312_LOCUS820</name>
</gene>
<reference evidence="10" key="1">
    <citation type="submission" date="2021-01" db="EMBL/GenBank/DDBJ databases">
        <authorList>
            <person name="Corre E."/>
            <person name="Pelletier E."/>
            <person name="Niang G."/>
            <person name="Scheremetjew M."/>
            <person name="Finn R."/>
            <person name="Kale V."/>
            <person name="Holt S."/>
            <person name="Cochrane G."/>
            <person name="Meng A."/>
            <person name="Brown T."/>
            <person name="Cohen L."/>
        </authorList>
    </citation>
    <scope>NUCLEOTIDE SEQUENCE</scope>
    <source>
        <strain evidence="10">SAG 36.94</strain>
    </source>
</reference>
<dbReference type="InterPro" id="IPR007222">
    <property type="entry name" value="Sig_recog_particle_rcpt_asu_N"/>
</dbReference>
<dbReference type="SUPFAM" id="SSF52540">
    <property type="entry name" value="P-loop containing nucleoside triphosphate hydrolases"/>
    <property type="match status" value="1"/>
</dbReference>
<dbReference type="GO" id="GO:0005525">
    <property type="term" value="F:GTP binding"/>
    <property type="evidence" value="ECO:0007669"/>
    <property type="project" value="UniProtKB-KW"/>
</dbReference>
<evidence type="ECO:0000313" key="10">
    <source>
        <dbReference type="EMBL" id="CAD9223801.1"/>
    </source>
</evidence>
<protein>
    <recommendedName>
        <fullName evidence="9">SRP54-type proteins GTP-binding domain-containing protein</fullName>
    </recommendedName>
</protein>
<dbReference type="SMART" id="SM00962">
    <property type="entry name" value="SRP54"/>
    <property type="match status" value="1"/>
</dbReference>
<dbReference type="PANTHER" id="PTHR43134">
    <property type="entry name" value="SIGNAL RECOGNITION PARTICLE RECEPTOR SUBUNIT ALPHA"/>
    <property type="match status" value="1"/>
</dbReference>
<dbReference type="InterPro" id="IPR027417">
    <property type="entry name" value="P-loop_NTPase"/>
</dbReference>
<dbReference type="InterPro" id="IPR013822">
    <property type="entry name" value="Signal_recog_particl_SRP54_hlx"/>
</dbReference>
<dbReference type="CDD" id="cd14826">
    <property type="entry name" value="SR_alpha_SRX"/>
    <property type="match status" value="1"/>
</dbReference>
<evidence type="ECO:0000256" key="6">
    <source>
        <dbReference type="ARBA" id="ARBA00023136"/>
    </source>
</evidence>
<dbReference type="SUPFAM" id="SSF47364">
    <property type="entry name" value="Domain of the SRP/SRP receptor G-proteins"/>
    <property type="match status" value="1"/>
</dbReference>
<dbReference type="GO" id="GO:0006886">
    <property type="term" value="P:intracellular protein transport"/>
    <property type="evidence" value="ECO:0007669"/>
    <property type="project" value="InterPro"/>
</dbReference>
<feature type="compositionally biased region" description="Acidic residues" evidence="8">
    <location>
        <begin position="169"/>
        <end position="179"/>
    </location>
</feature>
<dbReference type="SMART" id="SM00382">
    <property type="entry name" value="AAA"/>
    <property type="match status" value="1"/>
</dbReference>
<dbReference type="InterPro" id="IPR011012">
    <property type="entry name" value="Longin-like_dom_sf"/>
</dbReference>
<proteinExistence type="inferred from homology"/>
<dbReference type="Pfam" id="PF04086">
    <property type="entry name" value="SRP-alpha_N"/>
    <property type="match status" value="1"/>
</dbReference>
<dbReference type="InterPro" id="IPR042101">
    <property type="entry name" value="SRP54_N_sf"/>
</dbReference>
<dbReference type="Gene3D" id="1.20.120.140">
    <property type="entry name" value="Signal recognition particle SRP54, nucleotide-binding domain"/>
    <property type="match status" value="1"/>
</dbReference>
<dbReference type="CDD" id="cd17876">
    <property type="entry name" value="SRalpha_C"/>
    <property type="match status" value="1"/>
</dbReference>
<keyword evidence="6" id="KW-0472">Membrane</keyword>
<dbReference type="FunFam" id="3.40.50.300:FF:000188">
    <property type="entry name" value="signal recognition particle receptor subunit alpha"/>
    <property type="match status" value="1"/>
</dbReference>
<dbReference type="GO" id="GO:0005047">
    <property type="term" value="F:signal recognition particle binding"/>
    <property type="evidence" value="ECO:0007669"/>
    <property type="project" value="InterPro"/>
</dbReference>
<keyword evidence="5" id="KW-0342">GTP-binding</keyword>
<accession>A0A7S1XAB4</accession>
<evidence type="ECO:0000256" key="3">
    <source>
        <dbReference type="ARBA" id="ARBA00022741"/>
    </source>
</evidence>
<dbReference type="Pfam" id="PF00448">
    <property type="entry name" value="SRP54"/>
    <property type="match status" value="1"/>
</dbReference>